<evidence type="ECO:0000256" key="2">
    <source>
        <dbReference type="ARBA" id="ARBA00022692"/>
    </source>
</evidence>
<protein>
    <recommendedName>
        <fullName evidence="7">Major intrinsically disordered Notch2-binding receptor 1-like C-terminal domain-containing protein</fullName>
    </recommendedName>
</protein>
<accession>A0A3Q3X9E2</accession>
<evidence type="ECO:0000313" key="8">
    <source>
        <dbReference type="Ensembl" id="ENSMMOP00000024890.1"/>
    </source>
</evidence>
<reference evidence="8" key="1">
    <citation type="submission" date="2025-08" db="UniProtKB">
        <authorList>
            <consortium name="Ensembl"/>
        </authorList>
    </citation>
    <scope>IDENTIFICATION</scope>
</reference>
<proteinExistence type="inferred from homology"/>
<reference evidence="8" key="2">
    <citation type="submission" date="2025-09" db="UniProtKB">
        <authorList>
            <consortium name="Ensembl"/>
        </authorList>
    </citation>
    <scope>IDENTIFICATION</scope>
</reference>
<dbReference type="InterPro" id="IPR039706">
    <property type="entry name" value="MINAR1-like"/>
</dbReference>
<keyword evidence="3" id="KW-1133">Transmembrane helix</keyword>
<feature type="region of interest" description="Disordered" evidence="6">
    <location>
        <begin position="55"/>
        <end position="80"/>
    </location>
</feature>
<evidence type="ECO:0000259" key="7">
    <source>
        <dbReference type="Pfam" id="PF06789"/>
    </source>
</evidence>
<keyword evidence="9" id="KW-1185">Reference proteome</keyword>
<organism evidence="8 9">
    <name type="scientific">Mola mola</name>
    <name type="common">Ocean sunfish</name>
    <name type="synonym">Tetraodon mola</name>
    <dbReference type="NCBI Taxonomy" id="94237"/>
    <lineage>
        <taxon>Eukaryota</taxon>
        <taxon>Metazoa</taxon>
        <taxon>Chordata</taxon>
        <taxon>Craniata</taxon>
        <taxon>Vertebrata</taxon>
        <taxon>Euteleostomi</taxon>
        <taxon>Actinopterygii</taxon>
        <taxon>Neopterygii</taxon>
        <taxon>Teleostei</taxon>
        <taxon>Neoteleostei</taxon>
        <taxon>Acanthomorphata</taxon>
        <taxon>Eupercaria</taxon>
        <taxon>Tetraodontiformes</taxon>
        <taxon>Molidae</taxon>
        <taxon>Mola</taxon>
    </lineage>
</organism>
<dbReference type="PANTHER" id="PTHR31530:SF4">
    <property type="entry name" value="MAJOR INTRINSICALLY DISORDERED NOTCH2-BINDING RECEPTOR 1-LIKE"/>
    <property type="match status" value="1"/>
</dbReference>
<name>A0A3Q3X9E2_MOLML</name>
<dbReference type="Ensembl" id="ENSMMOT00000025308.1">
    <property type="protein sequence ID" value="ENSMMOP00000024890.1"/>
    <property type="gene ID" value="ENSMMOG00000018915.1"/>
</dbReference>
<sequence length="192" mass="22007">MRLHTLGSDTTNEYLALHELLGSLQVVVSICIQSGCRQVKQSLWWSKDGHLCLAQQQPPREREGREKRDSRSPPSPEESPVAFVDRYLEKHISPLKSNVKMNPLFMAIRSMGDGDNVKSQPSWTVKEYDTQTMHSNLADYLKKTPKELDFWLEDLYTPGFDSLLRKKEAEQKRKSLCKLSVSTLSGVFMVHL</sequence>
<comment type="similarity">
    <text evidence="1">Belongs to the MINAR family.</text>
</comment>
<dbReference type="Proteomes" id="UP000261620">
    <property type="component" value="Unplaced"/>
</dbReference>
<evidence type="ECO:0000256" key="5">
    <source>
        <dbReference type="ARBA" id="ARBA00037847"/>
    </source>
</evidence>
<evidence type="ECO:0000313" key="9">
    <source>
        <dbReference type="Proteomes" id="UP000261620"/>
    </source>
</evidence>
<dbReference type="Pfam" id="PF06789">
    <property type="entry name" value="MINAR1_C"/>
    <property type="match status" value="1"/>
</dbReference>
<feature type="compositionally biased region" description="Basic and acidic residues" evidence="6">
    <location>
        <begin position="59"/>
        <end position="71"/>
    </location>
</feature>
<evidence type="ECO:0000256" key="1">
    <source>
        <dbReference type="ARBA" id="ARBA00006410"/>
    </source>
</evidence>
<evidence type="ECO:0000256" key="4">
    <source>
        <dbReference type="ARBA" id="ARBA00023136"/>
    </source>
</evidence>
<keyword evidence="4" id="KW-0472">Membrane</keyword>
<evidence type="ECO:0000256" key="6">
    <source>
        <dbReference type="SAM" id="MobiDB-lite"/>
    </source>
</evidence>
<feature type="domain" description="Major intrinsically disordered Notch2-binding receptor 1-like C-terminal" evidence="7">
    <location>
        <begin position="61"/>
        <end position="183"/>
    </location>
</feature>
<dbReference type="PANTHER" id="PTHR31530">
    <property type="entry name" value="MAJOR INTRINSICALLY DISORDERED NOTCH2-BINDING RECEPTOR 1 MINAR1 FAMILY MEMBER"/>
    <property type="match status" value="1"/>
</dbReference>
<keyword evidence="2" id="KW-0812">Transmembrane</keyword>
<evidence type="ECO:0000256" key="3">
    <source>
        <dbReference type="ARBA" id="ARBA00022989"/>
    </source>
</evidence>
<comment type="subcellular location">
    <subcellularLocation>
        <location evidence="5">Endomembrane system</location>
        <topology evidence="5">Single-pass membrane protein</topology>
    </subcellularLocation>
</comment>
<dbReference type="GO" id="GO:0012505">
    <property type="term" value="C:endomembrane system"/>
    <property type="evidence" value="ECO:0007669"/>
    <property type="project" value="UniProtKB-SubCell"/>
</dbReference>
<dbReference type="AlphaFoldDB" id="A0A3Q3X9E2"/>
<dbReference type="InterPro" id="IPR009626">
    <property type="entry name" value="MINAR1-like_C"/>
</dbReference>